<dbReference type="STRING" id="87626.PTD2_02646"/>
<dbReference type="HOGENOM" id="CLU_2024769_0_0_6"/>
<dbReference type="AlphaFoldDB" id="A4C4F0"/>
<protein>
    <submittedName>
        <fullName evidence="1">Uncharacterized protein</fullName>
    </submittedName>
</protein>
<organism evidence="1 2">
    <name type="scientific">Pseudoalteromonas tunicata D2</name>
    <dbReference type="NCBI Taxonomy" id="87626"/>
    <lineage>
        <taxon>Bacteria</taxon>
        <taxon>Pseudomonadati</taxon>
        <taxon>Pseudomonadota</taxon>
        <taxon>Gammaproteobacteria</taxon>
        <taxon>Alteromonadales</taxon>
        <taxon>Pseudoalteromonadaceae</taxon>
        <taxon>Pseudoalteromonas</taxon>
    </lineage>
</organism>
<evidence type="ECO:0000313" key="1">
    <source>
        <dbReference type="EMBL" id="EAR30432.1"/>
    </source>
</evidence>
<name>A4C4F0_9GAMM</name>
<keyword evidence="2" id="KW-1185">Reference proteome</keyword>
<sequence length="122" mass="14187">MSLQINDLGVFFDKNNNRLVFDTECRLANAKGQKFVKSLLDYLQRESVSVLEIQLAQLEFFDLNTELFIYLVIKQMSKNKIASLLIKTNDQKYQLRMLIANILKINSELKIEFLINPELSAI</sequence>
<dbReference type="Proteomes" id="UP000006201">
    <property type="component" value="Unassembled WGS sequence"/>
</dbReference>
<dbReference type="RefSeq" id="WP_009836730.1">
    <property type="nucleotide sequence ID" value="NZ_AAOH01000001.1"/>
</dbReference>
<comment type="caution">
    <text evidence="1">The sequence shown here is derived from an EMBL/GenBank/DDBJ whole genome shotgun (WGS) entry which is preliminary data.</text>
</comment>
<proteinExistence type="predicted"/>
<dbReference type="EMBL" id="AAOH01000001">
    <property type="protein sequence ID" value="EAR30432.1"/>
    <property type="molecule type" value="Genomic_DNA"/>
</dbReference>
<gene>
    <name evidence="1" type="ORF">PTD2_02646</name>
</gene>
<reference evidence="1 2" key="1">
    <citation type="submission" date="2006-02" db="EMBL/GenBank/DDBJ databases">
        <authorList>
            <person name="Moran M.A."/>
            <person name="Kjelleberg S."/>
            <person name="Egan S."/>
            <person name="Saunders N."/>
            <person name="Thomas T."/>
            <person name="Ferriera S."/>
            <person name="Johnson J."/>
            <person name="Kravitz S."/>
            <person name="Halpern A."/>
            <person name="Remington K."/>
            <person name="Beeson K."/>
            <person name="Tran B."/>
            <person name="Rogers Y.-H."/>
            <person name="Friedman R."/>
            <person name="Venter J.C."/>
        </authorList>
    </citation>
    <scope>NUCLEOTIDE SEQUENCE [LARGE SCALE GENOMIC DNA]</scope>
    <source>
        <strain evidence="1 2">D2</strain>
    </source>
</reference>
<dbReference type="OrthoDB" id="9954832at2"/>
<accession>A4C4F0</accession>
<evidence type="ECO:0000313" key="2">
    <source>
        <dbReference type="Proteomes" id="UP000006201"/>
    </source>
</evidence>